<protein>
    <recommendedName>
        <fullName evidence="9">C-terminal processing peptidase</fullName>
        <ecNumber evidence="9">3.4.21.102</ecNumber>
    </recommendedName>
</protein>
<comment type="caution">
    <text evidence="11">The sequence shown here is derived from an EMBL/GenBank/DDBJ whole genome shotgun (WGS) entry which is preliminary data.</text>
</comment>
<comment type="similarity">
    <text evidence="2">Belongs to the peptidase S41A family.</text>
</comment>
<keyword evidence="5" id="KW-0720">Serine protease</keyword>
<evidence type="ECO:0000256" key="7">
    <source>
        <dbReference type="ARBA" id="ARBA00051784"/>
    </source>
</evidence>
<dbReference type="InterPro" id="IPR005151">
    <property type="entry name" value="Tail-specific_protease"/>
</dbReference>
<evidence type="ECO:0000313" key="11">
    <source>
        <dbReference type="EMBL" id="KAI5076491.1"/>
    </source>
</evidence>
<dbReference type="GO" id="GO:0006508">
    <property type="term" value="P:proteolysis"/>
    <property type="evidence" value="ECO:0007669"/>
    <property type="project" value="UniProtKB-KW"/>
</dbReference>
<evidence type="ECO:0000256" key="6">
    <source>
        <dbReference type="ARBA" id="ARBA00023078"/>
    </source>
</evidence>
<comment type="function">
    <text evidence="8">Protease involved in the C-terminal processing of the chloroplastic D1 protein of photosystem II. This proteolytic processing is necessary to allow the light-driven assembly of the tetranuclear manganese cluster, which is responsible for photosynthetic water oxidation.</text>
</comment>
<name>A0A9D4UZ30_ADICA</name>
<dbReference type="InterPro" id="IPR001478">
    <property type="entry name" value="PDZ"/>
</dbReference>
<dbReference type="Gene3D" id="3.30.750.44">
    <property type="match status" value="1"/>
</dbReference>
<dbReference type="InterPro" id="IPR004447">
    <property type="entry name" value="Peptidase_S41A"/>
</dbReference>
<evidence type="ECO:0000259" key="10">
    <source>
        <dbReference type="PROSITE" id="PS50106"/>
    </source>
</evidence>
<dbReference type="EMBL" id="JABFUD020000008">
    <property type="protein sequence ID" value="KAI5076491.1"/>
    <property type="molecule type" value="Genomic_DNA"/>
</dbReference>
<accession>A0A9D4UZ30</accession>
<dbReference type="AlphaFoldDB" id="A0A9D4UZ30"/>
<sequence length="518" mass="54808">MASIGSTICAHEKHGQCMPSSDSMSLKLARHQLSYGNQGSFLCSQNRPPKSACIVAKAKVGDSTGKGPTCDSHLRHAVKLALRTAAASAAAAMLCFHGVIDAPALAESLTITFPASKIREVSTVQRTLIETWGLIRETYVDPTFNHQDWDSKLGETMSQILPMKTADAAYGKIESMLATLGDPFTRLVSPQEYQSFKIGSDGSLEGVGLLIATDRESGRLVVISSLDGGPAAKAGIHSGDELVEINDEKLVGMDGDKAASKLRGPAGTSVKLKFRREGFMEEERSSNLTEVKIYRENITLTPVFTAVLPHTAPDGHLAKLGYLRLTAFSQNAAADMERAISGLENEGAEFYILDLRNNPGGLVKAGLDVAQMWLDGDEVLVNTVDRDGNTLPISLANGHALTHDPLAILVNGGSASASEILAGALHDNGRAVLIGSKTYGKGKIQSVTELRDGSAVFVTVAKYLSPSLHEIDQVGIVPDVQCTPGDGGGPNKSVFSSASSVIEQDSCVLAAEHQLGIF</sequence>
<evidence type="ECO:0000256" key="3">
    <source>
        <dbReference type="ARBA" id="ARBA00022670"/>
    </source>
</evidence>
<keyword evidence="3" id="KW-0645">Protease</keyword>
<comment type="catalytic activity">
    <reaction evidence="7">
        <text>The enzyme shows specific recognition of a C-terminal tripeptide, Xaa-Yaa-Zaa, in which Xaa is preferably Ala or Leu, Yaa is preferably Ala or Tyr, and Zaa is preferably Ala, but then cleaves at a variable distance from the C-terminus. A typical cleavage is -Ala-Ala-|-Arg-Ala-Ala-Lys-Glu-Asn-Tyr-Ala-Leu-Ala-Ala.</text>
        <dbReference type="EC" id="3.4.21.102"/>
    </reaction>
</comment>
<dbReference type="NCBIfam" id="TIGR00225">
    <property type="entry name" value="prc"/>
    <property type="match status" value="1"/>
</dbReference>
<dbReference type="SMART" id="SM00228">
    <property type="entry name" value="PDZ"/>
    <property type="match status" value="1"/>
</dbReference>
<dbReference type="InterPro" id="IPR036034">
    <property type="entry name" value="PDZ_sf"/>
</dbReference>
<dbReference type="GO" id="GO:0004252">
    <property type="term" value="F:serine-type endopeptidase activity"/>
    <property type="evidence" value="ECO:0007669"/>
    <property type="project" value="UniProtKB-EC"/>
</dbReference>
<evidence type="ECO:0000256" key="5">
    <source>
        <dbReference type="ARBA" id="ARBA00022825"/>
    </source>
</evidence>
<proteinExistence type="inferred from homology"/>
<dbReference type="PROSITE" id="PS50106">
    <property type="entry name" value="PDZ"/>
    <property type="match status" value="1"/>
</dbReference>
<dbReference type="EC" id="3.4.21.102" evidence="9"/>
<dbReference type="PANTHER" id="PTHR32060">
    <property type="entry name" value="TAIL-SPECIFIC PROTEASE"/>
    <property type="match status" value="1"/>
</dbReference>
<dbReference type="Pfam" id="PF03572">
    <property type="entry name" value="Peptidase_S41"/>
    <property type="match status" value="1"/>
</dbReference>
<keyword evidence="12" id="KW-1185">Reference proteome</keyword>
<gene>
    <name evidence="11" type="ORF">GOP47_0008556</name>
</gene>
<dbReference type="FunFam" id="3.30.750.44:FF:000002">
    <property type="entry name" value="carboxyl-terminal-processing peptidase 2, chloroplastic"/>
    <property type="match status" value="1"/>
</dbReference>
<dbReference type="FunFam" id="2.30.42.10:FF:000063">
    <property type="entry name" value="Peptidase, S41 family"/>
    <property type="match status" value="1"/>
</dbReference>
<dbReference type="OrthoDB" id="43580at2759"/>
<dbReference type="CDD" id="cd07560">
    <property type="entry name" value="Peptidase_S41_CPP"/>
    <property type="match status" value="1"/>
</dbReference>
<dbReference type="Proteomes" id="UP000886520">
    <property type="component" value="Chromosome 8"/>
</dbReference>
<dbReference type="InterPro" id="IPR041489">
    <property type="entry name" value="PDZ_6"/>
</dbReference>
<evidence type="ECO:0000313" key="12">
    <source>
        <dbReference type="Proteomes" id="UP000886520"/>
    </source>
</evidence>
<dbReference type="SMART" id="SM00245">
    <property type="entry name" value="TSPc"/>
    <property type="match status" value="1"/>
</dbReference>
<dbReference type="SUPFAM" id="SSF52096">
    <property type="entry name" value="ClpP/crotonase"/>
    <property type="match status" value="1"/>
</dbReference>
<dbReference type="CDD" id="cd06782">
    <property type="entry name" value="cpPDZ_CPP-like"/>
    <property type="match status" value="1"/>
</dbReference>
<comment type="subcellular location">
    <subcellularLocation>
        <location evidence="1">Plastid</location>
        <location evidence="1">Chloroplast thylakoid lumen</location>
    </subcellularLocation>
</comment>
<dbReference type="PANTHER" id="PTHR32060:SF22">
    <property type="entry name" value="CARBOXYL-TERMINAL-PROCESSING PEPTIDASE 3, CHLOROPLASTIC"/>
    <property type="match status" value="1"/>
</dbReference>
<dbReference type="SUPFAM" id="SSF50156">
    <property type="entry name" value="PDZ domain-like"/>
    <property type="match status" value="1"/>
</dbReference>
<evidence type="ECO:0000256" key="4">
    <source>
        <dbReference type="ARBA" id="ARBA00022801"/>
    </source>
</evidence>
<reference evidence="11" key="1">
    <citation type="submission" date="2021-01" db="EMBL/GenBank/DDBJ databases">
        <title>Adiantum capillus-veneris genome.</title>
        <authorList>
            <person name="Fang Y."/>
            <person name="Liao Q."/>
        </authorList>
    </citation>
    <scope>NUCLEOTIDE SEQUENCE</scope>
    <source>
        <strain evidence="11">H3</strain>
        <tissue evidence="11">Leaf</tissue>
    </source>
</reference>
<keyword evidence="6" id="KW-0793">Thylakoid</keyword>
<dbReference type="Pfam" id="PF17820">
    <property type="entry name" value="PDZ_6"/>
    <property type="match status" value="1"/>
</dbReference>
<evidence type="ECO:0000256" key="9">
    <source>
        <dbReference type="ARBA" id="ARBA00066637"/>
    </source>
</evidence>
<organism evidence="11 12">
    <name type="scientific">Adiantum capillus-veneris</name>
    <name type="common">Maidenhair fern</name>
    <dbReference type="NCBI Taxonomy" id="13818"/>
    <lineage>
        <taxon>Eukaryota</taxon>
        <taxon>Viridiplantae</taxon>
        <taxon>Streptophyta</taxon>
        <taxon>Embryophyta</taxon>
        <taxon>Tracheophyta</taxon>
        <taxon>Polypodiopsida</taxon>
        <taxon>Polypodiidae</taxon>
        <taxon>Polypodiales</taxon>
        <taxon>Pteridineae</taxon>
        <taxon>Pteridaceae</taxon>
        <taxon>Vittarioideae</taxon>
        <taxon>Adiantum</taxon>
    </lineage>
</organism>
<feature type="domain" description="PDZ" evidence="10">
    <location>
        <begin position="193"/>
        <end position="263"/>
    </location>
</feature>
<dbReference type="Gene3D" id="3.90.226.10">
    <property type="entry name" value="2-enoyl-CoA Hydratase, Chain A, domain 1"/>
    <property type="match status" value="1"/>
</dbReference>
<dbReference type="InterPro" id="IPR029045">
    <property type="entry name" value="ClpP/crotonase-like_dom_sf"/>
</dbReference>
<evidence type="ECO:0000256" key="8">
    <source>
        <dbReference type="ARBA" id="ARBA00060065"/>
    </source>
</evidence>
<evidence type="ECO:0000256" key="2">
    <source>
        <dbReference type="ARBA" id="ARBA00009179"/>
    </source>
</evidence>
<dbReference type="Gene3D" id="2.30.42.10">
    <property type="match status" value="1"/>
</dbReference>
<dbReference type="GO" id="GO:0009543">
    <property type="term" value="C:chloroplast thylakoid lumen"/>
    <property type="evidence" value="ECO:0007669"/>
    <property type="project" value="UniProtKB-SubCell"/>
</dbReference>
<evidence type="ECO:0000256" key="1">
    <source>
        <dbReference type="ARBA" id="ARBA00004456"/>
    </source>
</evidence>
<keyword evidence="4" id="KW-0378">Hydrolase</keyword>
<dbReference type="FunFam" id="3.90.226.10:FF:000023">
    <property type="entry name" value="Carboxyl-terminal processing protease"/>
    <property type="match status" value="1"/>
</dbReference>